<reference evidence="2 3" key="1">
    <citation type="submission" date="2019-02" db="EMBL/GenBank/DDBJ databases">
        <title>Arundinibacter roseus gen. nov., sp. nov., a new member of the family Cytophagaceae.</title>
        <authorList>
            <person name="Szuroczki S."/>
            <person name="Khayer B."/>
            <person name="Sproer C."/>
            <person name="Toumi M."/>
            <person name="Szabo A."/>
            <person name="Felfoldi T."/>
            <person name="Schumann P."/>
            <person name="Toth E."/>
        </authorList>
    </citation>
    <scope>NUCLEOTIDE SEQUENCE [LARGE SCALE GENOMIC DNA]</scope>
    <source>
        <strain evidence="2 3">DMA-k-7a</strain>
    </source>
</reference>
<organism evidence="2 3">
    <name type="scientific">Arundinibacter roseus</name>
    <dbReference type="NCBI Taxonomy" id="2070510"/>
    <lineage>
        <taxon>Bacteria</taxon>
        <taxon>Pseudomonadati</taxon>
        <taxon>Bacteroidota</taxon>
        <taxon>Cytophagia</taxon>
        <taxon>Cytophagales</taxon>
        <taxon>Spirosomataceae</taxon>
        <taxon>Arundinibacter</taxon>
    </lineage>
</organism>
<evidence type="ECO:0000313" key="2">
    <source>
        <dbReference type="EMBL" id="TDB69170.1"/>
    </source>
</evidence>
<dbReference type="InterPro" id="IPR007492">
    <property type="entry name" value="LytTR_DNA-bd_dom"/>
</dbReference>
<dbReference type="Proteomes" id="UP000295706">
    <property type="component" value="Unassembled WGS sequence"/>
</dbReference>
<dbReference type="OrthoDB" id="1430683at2"/>
<dbReference type="PROSITE" id="PS50930">
    <property type="entry name" value="HTH_LYTTR"/>
    <property type="match status" value="1"/>
</dbReference>
<evidence type="ECO:0000313" key="3">
    <source>
        <dbReference type="Proteomes" id="UP000295706"/>
    </source>
</evidence>
<dbReference type="AlphaFoldDB" id="A0A4R4KLD8"/>
<name>A0A4R4KLD8_9BACT</name>
<dbReference type="SMART" id="SM00850">
    <property type="entry name" value="LytTR"/>
    <property type="match status" value="1"/>
</dbReference>
<comment type="caution">
    <text evidence="2">The sequence shown here is derived from an EMBL/GenBank/DDBJ whole genome shotgun (WGS) entry which is preliminary data.</text>
</comment>
<dbReference type="EMBL" id="SMJU01000001">
    <property type="protein sequence ID" value="TDB69170.1"/>
    <property type="molecule type" value="Genomic_DNA"/>
</dbReference>
<gene>
    <name evidence="2" type="ORF">EZE20_02200</name>
</gene>
<dbReference type="Gene3D" id="2.40.50.1020">
    <property type="entry name" value="LytTr DNA-binding domain"/>
    <property type="match status" value="1"/>
</dbReference>
<proteinExistence type="predicted"/>
<dbReference type="GO" id="GO:0003677">
    <property type="term" value="F:DNA binding"/>
    <property type="evidence" value="ECO:0007669"/>
    <property type="project" value="InterPro"/>
</dbReference>
<keyword evidence="3" id="KW-1185">Reference proteome</keyword>
<evidence type="ECO:0000259" key="1">
    <source>
        <dbReference type="PROSITE" id="PS50930"/>
    </source>
</evidence>
<protein>
    <submittedName>
        <fullName evidence="2">LytTR family transcriptional regulator</fullName>
    </submittedName>
</protein>
<accession>A0A4R4KLD8</accession>
<dbReference type="Pfam" id="PF04397">
    <property type="entry name" value="LytTR"/>
    <property type="match status" value="1"/>
</dbReference>
<sequence length="160" mass="18379">MKVIAKRLAKSAKRFAKDILAKKRTFAYSLTYPPIPMQSSISPQSKHLTIYSQKTAYSAEGLFLPYPHGKVCVPLSNILVIQSERNYTRLYFRDGTQFLYAVTQKKLLSKLPTALFDRIHRGYAVNRMHISRICPTCVQLIDGSVWAISRRRRKTLNNEA</sequence>
<feature type="domain" description="HTH LytTR-type" evidence="1">
    <location>
        <begin position="73"/>
        <end position="160"/>
    </location>
</feature>